<accession>A6DG90</accession>
<feature type="signal peptide" evidence="2">
    <location>
        <begin position="1"/>
        <end position="18"/>
    </location>
</feature>
<dbReference type="Proteomes" id="UP000004947">
    <property type="component" value="Unassembled WGS sequence"/>
</dbReference>
<reference evidence="4 5" key="1">
    <citation type="journal article" date="2010" name="J. Bacteriol.">
        <title>Genome sequence of Lentisphaera araneosa HTCC2155T, the type species of the order Lentisphaerales in the phylum Lentisphaerae.</title>
        <authorList>
            <person name="Thrash J.C."/>
            <person name="Cho J.C."/>
            <person name="Vergin K.L."/>
            <person name="Morris R.M."/>
            <person name="Giovannoni S.J."/>
        </authorList>
    </citation>
    <scope>NUCLEOTIDE SEQUENCE [LARGE SCALE GENOMIC DNA]</scope>
    <source>
        <strain evidence="4 5">HTCC2155</strain>
    </source>
</reference>
<dbReference type="PANTHER" id="PTHR33546">
    <property type="entry name" value="LARGE, MULTIFUNCTIONAL SECRETED PROTEIN-RELATED"/>
    <property type="match status" value="1"/>
</dbReference>
<organism evidence="4 5">
    <name type="scientific">Lentisphaera araneosa HTCC2155</name>
    <dbReference type="NCBI Taxonomy" id="313628"/>
    <lineage>
        <taxon>Bacteria</taxon>
        <taxon>Pseudomonadati</taxon>
        <taxon>Lentisphaerota</taxon>
        <taxon>Lentisphaeria</taxon>
        <taxon>Lentisphaerales</taxon>
        <taxon>Lentisphaeraceae</taxon>
        <taxon>Lentisphaera</taxon>
    </lineage>
</organism>
<feature type="chain" id="PRO_5002694311" evidence="2">
    <location>
        <begin position="19"/>
        <end position="506"/>
    </location>
</feature>
<keyword evidence="1 2" id="KW-0732">Signal</keyword>
<dbReference type="eggNOG" id="COG2133">
    <property type="taxonomic scope" value="Bacteria"/>
</dbReference>
<evidence type="ECO:0000313" key="5">
    <source>
        <dbReference type="Proteomes" id="UP000004947"/>
    </source>
</evidence>
<dbReference type="RefSeq" id="WP_007276937.1">
    <property type="nucleotide sequence ID" value="NZ_ABCK01000002.1"/>
</dbReference>
<sequence length="506" mass="57000">MKYLFLFISLLISVQLSAGYQIERIDTPKGVDAQIGGMAFMPDGRLAVSFNYGKIFTYNPIIKEWKLFAEGLHLPLGMLAINNHELMVMQRPELTRVIDSNKDGKADTYLKFNDDFGLSGNYHEFNFGPVQDSDGNFYIGLNVASNNGGILAEPRGKFLSYDIEKKNLEGKYNQKLVKKTVTRMYSCVPYRGWIMKIDSKGNATPYASGVRSPNGLGFDHKGRLFVSDNQGDWLGTSKLHHIREGAFHGHPASLIWKKNWTKDPKKIPVKELDEMRQPAAALFPQGILANSPTQPLLDDTKGKFGPFSNQLFVGEMNLKRLLRFIPDEVNGTVQGTLIPFLDGNDLGNGNNRLAFDKDGALWVGKTHLSWAGDEGIKKITWDGKTDFDVLSVKQIPNGFRINFTQKLDEKTASEASNYLVKKYRFDYNSKYGSPRKNETKLKPSKISISQDGMSLEITFPELSQGHVYQFELDKLKSAKGQNLASALFCYNLIKKHSHPIRNYNLD</sequence>
<gene>
    <name evidence="4" type="ORF">LNTAR_22494</name>
</gene>
<keyword evidence="5" id="KW-1185">Reference proteome</keyword>
<dbReference type="InterPro" id="IPR014755">
    <property type="entry name" value="Cu-Rt/internalin_Ig-like"/>
</dbReference>
<dbReference type="SUPFAM" id="SSF63829">
    <property type="entry name" value="Calcium-dependent phosphotriesterase"/>
    <property type="match status" value="1"/>
</dbReference>
<evidence type="ECO:0000259" key="3">
    <source>
        <dbReference type="Pfam" id="PF23500"/>
    </source>
</evidence>
<proteinExistence type="predicted"/>
<dbReference type="Pfam" id="PF23500">
    <property type="entry name" value="DUF7133"/>
    <property type="match status" value="1"/>
</dbReference>
<evidence type="ECO:0000256" key="1">
    <source>
        <dbReference type="ARBA" id="ARBA00022729"/>
    </source>
</evidence>
<name>A6DG90_9BACT</name>
<evidence type="ECO:0000256" key="2">
    <source>
        <dbReference type="SAM" id="SignalP"/>
    </source>
</evidence>
<comment type="caution">
    <text evidence="4">The sequence shown here is derived from an EMBL/GenBank/DDBJ whole genome shotgun (WGS) entry which is preliminary data.</text>
</comment>
<dbReference type="OrthoDB" id="9814063at2"/>
<dbReference type="Gene3D" id="2.60.40.1220">
    <property type="match status" value="1"/>
</dbReference>
<dbReference type="InterPro" id="IPR055557">
    <property type="entry name" value="DUF7133"/>
</dbReference>
<dbReference type="EMBL" id="ABCK01000002">
    <property type="protein sequence ID" value="EDM29207.1"/>
    <property type="molecule type" value="Genomic_DNA"/>
</dbReference>
<dbReference type="AlphaFoldDB" id="A6DG90"/>
<dbReference type="InterPro" id="IPR011042">
    <property type="entry name" value="6-blade_b-propeller_TolB-like"/>
</dbReference>
<dbReference type="PANTHER" id="PTHR33546:SF1">
    <property type="entry name" value="LARGE, MULTIFUNCTIONAL SECRETED PROTEIN"/>
    <property type="match status" value="1"/>
</dbReference>
<feature type="domain" description="DUF7133" evidence="3">
    <location>
        <begin position="64"/>
        <end position="169"/>
    </location>
</feature>
<evidence type="ECO:0000313" key="4">
    <source>
        <dbReference type="EMBL" id="EDM29207.1"/>
    </source>
</evidence>
<dbReference type="STRING" id="313628.LNTAR_22494"/>
<protein>
    <submittedName>
        <fullName evidence="4">Probable large, multifunctional secreted protein</fullName>
    </submittedName>
</protein>
<dbReference type="Gene3D" id="2.120.10.30">
    <property type="entry name" value="TolB, C-terminal domain"/>
    <property type="match status" value="1"/>
</dbReference>